<dbReference type="AlphaFoldDB" id="A0A854QD79"/>
<dbReference type="Proteomes" id="UP000199727">
    <property type="component" value="Unassembled WGS sequence"/>
</dbReference>
<gene>
    <name evidence="6" type="ORF">C361_03789</name>
</gene>
<evidence type="ECO:0000256" key="3">
    <source>
        <dbReference type="PROSITE-ProRule" id="PRU00221"/>
    </source>
</evidence>
<evidence type="ECO:0000256" key="2">
    <source>
        <dbReference type="ARBA" id="ARBA00022737"/>
    </source>
</evidence>
<dbReference type="SUPFAM" id="SSF81383">
    <property type="entry name" value="F-box domain"/>
    <property type="match status" value="1"/>
</dbReference>
<dbReference type="PANTHER" id="PTHR16008">
    <property type="entry name" value="F-BOX ONLY PROTEIN 4"/>
    <property type="match status" value="1"/>
</dbReference>
<dbReference type="InterPro" id="IPR036047">
    <property type="entry name" value="F-box-like_dom_sf"/>
</dbReference>
<protein>
    <recommendedName>
        <fullName evidence="5">F-box domain-containing protein</fullName>
    </recommendedName>
</protein>
<dbReference type="GO" id="GO:0000209">
    <property type="term" value="P:protein polyubiquitination"/>
    <property type="evidence" value="ECO:0007669"/>
    <property type="project" value="TreeGrafter"/>
</dbReference>
<feature type="compositionally biased region" description="Acidic residues" evidence="4">
    <location>
        <begin position="568"/>
        <end position="580"/>
    </location>
</feature>
<proteinExistence type="predicted"/>
<dbReference type="InterPro" id="IPR019775">
    <property type="entry name" value="WD40_repeat_CS"/>
</dbReference>
<dbReference type="GO" id="GO:0019005">
    <property type="term" value="C:SCF ubiquitin ligase complex"/>
    <property type="evidence" value="ECO:0007669"/>
    <property type="project" value="TreeGrafter"/>
</dbReference>
<name>A0A854QD79_CRYNE</name>
<feature type="repeat" description="WD" evidence="3">
    <location>
        <begin position="535"/>
        <end position="574"/>
    </location>
</feature>
<evidence type="ECO:0000313" key="7">
    <source>
        <dbReference type="Proteomes" id="UP000199727"/>
    </source>
</evidence>
<comment type="caution">
    <text evidence="6">The sequence shown here is derived from an EMBL/GenBank/DDBJ whole genome shotgun (WGS) entry which is preliminary data.</text>
</comment>
<feature type="domain" description="F-box" evidence="5">
    <location>
        <begin position="33"/>
        <end position="72"/>
    </location>
</feature>
<keyword evidence="1 3" id="KW-0853">WD repeat</keyword>
<evidence type="ECO:0000256" key="4">
    <source>
        <dbReference type="SAM" id="MobiDB-lite"/>
    </source>
</evidence>
<evidence type="ECO:0000256" key="1">
    <source>
        <dbReference type="ARBA" id="ARBA00022574"/>
    </source>
</evidence>
<organism evidence="6 7">
    <name type="scientific">Cryptococcus neoformans Tu259-1</name>
    <dbReference type="NCBI Taxonomy" id="1230072"/>
    <lineage>
        <taxon>Eukaryota</taxon>
        <taxon>Fungi</taxon>
        <taxon>Dikarya</taxon>
        <taxon>Basidiomycota</taxon>
        <taxon>Agaricomycotina</taxon>
        <taxon>Tremellomycetes</taxon>
        <taxon>Tremellales</taxon>
        <taxon>Cryptococcaceae</taxon>
        <taxon>Cryptococcus</taxon>
        <taxon>Cryptococcus neoformans species complex</taxon>
    </lineage>
</organism>
<feature type="region of interest" description="Disordered" evidence="4">
    <location>
        <begin position="568"/>
        <end position="634"/>
    </location>
</feature>
<dbReference type="SUPFAM" id="SSF50978">
    <property type="entry name" value="WD40 repeat-like"/>
    <property type="match status" value="1"/>
</dbReference>
<dbReference type="PANTHER" id="PTHR16008:SF4">
    <property type="entry name" value="F-BOX ONLY PROTEIN 4"/>
    <property type="match status" value="1"/>
</dbReference>
<dbReference type="GO" id="GO:0031146">
    <property type="term" value="P:SCF-dependent proteasomal ubiquitin-dependent protein catabolic process"/>
    <property type="evidence" value="ECO:0007669"/>
    <property type="project" value="InterPro"/>
</dbReference>
<reference evidence="6 7" key="1">
    <citation type="submission" date="2017-06" db="EMBL/GenBank/DDBJ databases">
        <title>Global population genomics of the pathogenic fungus Cryptococcus neoformans var. grubii.</title>
        <authorList>
            <person name="Cuomo C."/>
            <person name="Litvintseva A."/>
            <person name="Chen Y."/>
            <person name="Young S."/>
            <person name="Zeng Q."/>
            <person name="Chapman S."/>
            <person name="Gujja S."/>
            <person name="Saif S."/>
            <person name="Birren B."/>
        </authorList>
    </citation>
    <scope>NUCLEOTIDE SEQUENCE [LARGE SCALE GENOMIC DNA]</scope>
    <source>
        <strain evidence="6 7">Tu259-1</strain>
    </source>
</reference>
<dbReference type="EMBL" id="AMKT01000044">
    <property type="protein sequence ID" value="OXG20810.1"/>
    <property type="molecule type" value="Genomic_DNA"/>
</dbReference>
<dbReference type="Gene3D" id="1.20.1280.50">
    <property type="match status" value="1"/>
</dbReference>
<dbReference type="InterPro" id="IPR015943">
    <property type="entry name" value="WD40/YVTN_repeat-like_dom_sf"/>
</dbReference>
<dbReference type="InterPro" id="IPR001680">
    <property type="entry name" value="WD40_rpt"/>
</dbReference>
<accession>A0A854QD79</accession>
<evidence type="ECO:0000313" key="6">
    <source>
        <dbReference type="EMBL" id="OXG20810.1"/>
    </source>
</evidence>
<dbReference type="OrthoDB" id="3219396at2759"/>
<keyword evidence="2" id="KW-0677">Repeat</keyword>
<evidence type="ECO:0000259" key="5">
    <source>
        <dbReference type="Pfam" id="PF12937"/>
    </source>
</evidence>
<feature type="region of interest" description="Disordered" evidence="4">
    <location>
        <begin position="106"/>
        <end position="138"/>
    </location>
</feature>
<dbReference type="PROSITE" id="PS50082">
    <property type="entry name" value="WD_REPEATS_2"/>
    <property type="match status" value="1"/>
</dbReference>
<dbReference type="PROSITE" id="PS00678">
    <property type="entry name" value="WD_REPEATS_1"/>
    <property type="match status" value="1"/>
</dbReference>
<dbReference type="Gene3D" id="2.130.10.10">
    <property type="entry name" value="YVTN repeat-like/Quinoprotein amine dehydrogenase"/>
    <property type="match status" value="1"/>
</dbReference>
<dbReference type="Pfam" id="PF12937">
    <property type="entry name" value="F-box-like"/>
    <property type="match status" value="1"/>
</dbReference>
<dbReference type="InterPro" id="IPR036322">
    <property type="entry name" value="WD40_repeat_dom_sf"/>
</dbReference>
<dbReference type="InterPro" id="IPR001810">
    <property type="entry name" value="F-box_dom"/>
</dbReference>
<dbReference type="InterPro" id="IPR039588">
    <property type="entry name" value="FBXO4"/>
</dbReference>
<sequence>MPKRQRLPSSTGSPAKRSAAARHSIADLFPFQEIFLRILSFLSANELAKVQGVCRYWQIMSLDPQLWKRLYLAKYPHPHQSRLIQAPESPQATPVTVAGSLRPIARLPSRAFPPPSPSRTSSTSTSLPGTPGKPEEVQIGNRAEALRSLEMIGQYVRNDGVDWKMMLRLGTNWSNGNVLSQATMPLPPSPSPSMHPSEGLPLFNAPSLLPQPSTQHLALFPSFIFTASPDSPLVYCYPSSASHINSPIGIIPPPPGWSSPSRPDNVTAICADQAVAFPEEGDGERNLPARMAVFYQSGGFVVLTVRLSSALSNRGVTWVRDAISPGQCRPPSIRRRMYAQDRGDPIVYASMYSRLLVVCSKAFHLSVFDLQSGQLPRRITTMRSDVSFHPATLTLLPSFPEGKDSDGQFVADHGTSQSFQAALTYSTPVYPSSWTIAVQEFTISLPPVSSLSTPSVSRGPTYHVSPRSTAGEPIWPRKIRPAVGVKGGAAKSVGTDGRWCVLAGEGNKVEVFSLPSSSPNSSDCDDGIIKHSQTLVTHSSVIASVALASGRCVSGCKDGKVLVWELDDEEEQMENSDDDGGGERNKTGKTVGYVEVREGGRRSTWKGASGPYYSQSDEVDKEEGAGREGLPHPQSISSAARTLFLPQPPRTQNQVEERDGRKEIRCLAFDEEKIVGVVRGTKEEAIKVWNFG</sequence>
<feature type="compositionally biased region" description="Low complexity" evidence="4">
    <location>
        <begin position="118"/>
        <end position="132"/>
    </location>
</feature>